<evidence type="ECO:0000256" key="1">
    <source>
        <dbReference type="SAM" id="MobiDB-lite"/>
    </source>
</evidence>
<protein>
    <submittedName>
        <fullName evidence="2">Uncharacterized protein</fullName>
    </submittedName>
</protein>
<proteinExistence type="predicted"/>
<accession>A0A382JIK9</accession>
<feature type="region of interest" description="Disordered" evidence="1">
    <location>
        <begin position="1"/>
        <end position="30"/>
    </location>
</feature>
<dbReference type="EMBL" id="UINC01073825">
    <property type="protein sequence ID" value="SVC10501.1"/>
    <property type="molecule type" value="Genomic_DNA"/>
</dbReference>
<sequence length="30" mass="3257">MPEARRDRCSHGKPFPGVLTPGPIPRSILA</sequence>
<gene>
    <name evidence="2" type="ORF">METZ01_LOCUS263355</name>
</gene>
<dbReference type="AlphaFoldDB" id="A0A382JIK9"/>
<organism evidence="2">
    <name type="scientific">marine metagenome</name>
    <dbReference type="NCBI Taxonomy" id="408172"/>
    <lineage>
        <taxon>unclassified sequences</taxon>
        <taxon>metagenomes</taxon>
        <taxon>ecological metagenomes</taxon>
    </lineage>
</organism>
<evidence type="ECO:0000313" key="2">
    <source>
        <dbReference type="EMBL" id="SVC10501.1"/>
    </source>
</evidence>
<feature type="compositionally biased region" description="Basic and acidic residues" evidence="1">
    <location>
        <begin position="1"/>
        <end position="10"/>
    </location>
</feature>
<name>A0A382JIK9_9ZZZZ</name>
<reference evidence="2" key="1">
    <citation type="submission" date="2018-05" db="EMBL/GenBank/DDBJ databases">
        <authorList>
            <person name="Lanie J.A."/>
            <person name="Ng W.-L."/>
            <person name="Kazmierczak K.M."/>
            <person name="Andrzejewski T.M."/>
            <person name="Davidsen T.M."/>
            <person name="Wayne K.J."/>
            <person name="Tettelin H."/>
            <person name="Glass J.I."/>
            <person name="Rusch D."/>
            <person name="Podicherti R."/>
            <person name="Tsui H.-C.T."/>
            <person name="Winkler M.E."/>
        </authorList>
    </citation>
    <scope>NUCLEOTIDE SEQUENCE</scope>
</reference>